<dbReference type="EMBL" id="JBEAFC010000003">
    <property type="protein sequence ID" value="KAL1564128.1"/>
    <property type="molecule type" value="Genomic_DNA"/>
</dbReference>
<dbReference type="Proteomes" id="UP001567538">
    <property type="component" value="Unassembled WGS sequence"/>
</dbReference>
<comment type="caution">
    <text evidence="1">The sequence shown here is derived from an EMBL/GenBank/DDBJ whole genome shotgun (WGS) entry which is preliminary data.</text>
</comment>
<reference evidence="1 2" key="1">
    <citation type="submission" date="2024-06" db="EMBL/GenBank/DDBJ databases">
        <title>A chromosome level genome sequence of Diviner's sage (Salvia divinorum).</title>
        <authorList>
            <person name="Ford S.A."/>
            <person name="Ro D.-K."/>
            <person name="Ness R.W."/>
            <person name="Phillips M.A."/>
        </authorList>
    </citation>
    <scope>NUCLEOTIDE SEQUENCE [LARGE SCALE GENOMIC DNA]</scope>
    <source>
        <strain evidence="1">SAF-2024a</strain>
        <tissue evidence="1">Leaf</tissue>
    </source>
</reference>
<proteinExistence type="predicted"/>
<sequence length="75" mass="8490">MECAVDRFISSEHAFLQMLATSGNFFFALAPLRRPLYENSKESLRIAGRLVMEVNGLYDEIASKLRGDIADYKVC</sequence>
<keyword evidence="2" id="KW-1185">Reference proteome</keyword>
<evidence type="ECO:0000313" key="1">
    <source>
        <dbReference type="EMBL" id="KAL1564128.1"/>
    </source>
</evidence>
<organism evidence="1 2">
    <name type="scientific">Salvia divinorum</name>
    <name type="common">Maria pastora</name>
    <name type="synonym">Diviner's sage</name>
    <dbReference type="NCBI Taxonomy" id="28513"/>
    <lineage>
        <taxon>Eukaryota</taxon>
        <taxon>Viridiplantae</taxon>
        <taxon>Streptophyta</taxon>
        <taxon>Embryophyta</taxon>
        <taxon>Tracheophyta</taxon>
        <taxon>Spermatophyta</taxon>
        <taxon>Magnoliopsida</taxon>
        <taxon>eudicotyledons</taxon>
        <taxon>Gunneridae</taxon>
        <taxon>Pentapetalae</taxon>
        <taxon>asterids</taxon>
        <taxon>lamiids</taxon>
        <taxon>Lamiales</taxon>
        <taxon>Lamiaceae</taxon>
        <taxon>Nepetoideae</taxon>
        <taxon>Mentheae</taxon>
        <taxon>Salviinae</taxon>
        <taxon>Salvia</taxon>
        <taxon>Salvia subgen. Calosphace</taxon>
    </lineage>
</organism>
<protein>
    <submittedName>
        <fullName evidence="1">Uncharacterized protein</fullName>
    </submittedName>
</protein>
<dbReference type="AlphaFoldDB" id="A0ABD1I9F7"/>
<gene>
    <name evidence="1" type="ORF">AAHA92_06521</name>
</gene>
<accession>A0ABD1I9F7</accession>
<evidence type="ECO:0000313" key="2">
    <source>
        <dbReference type="Proteomes" id="UP001567538"/>
    </source>
</evidence>
<name>A0ABD1I9F7_SALDI</name>